<gene>
    <name evidence="2" type="ORF">D915_005418</name>
</gene>
<evidence type="ECO:0000313" key="3">
    <source>
        <dbReference type="Proteomes" id="UP000230066"/>
    </source>
</evidence>
<keyword evidence="3" id="KW-1185">Reference proteome</keyword>
<feature type="region of interest" description="Disordered" evidence="1">
    <location>
        <begin position="1"/>
        <end position="20"/>
    </location>
</feature>
<accession>A0A4E0R9E5</accession>
<dbReference type="EMBL" id="JXXN02002166">
    <property type="protein sequence ID" value="THD23405.1"/>
    <property type="molecule type" value="Genomic_DNA"/>
</dbReference>
<feature type="compositionally biased region" description="Polar residues" evidence="1">
    <location>
        <begin position="8"/>
        <end position="20"/>
    </location>
</feature>
<evidence type="ECO:0000313" key="2">
    <source>
        <dbReference type="EMBL" id="THD23405.1"/>
    </source>
</evidence>
<reference evidence="2" key="1">
    <citation type="submission" date="2019-03" db="EMBL/GenBank/DDBJ databases">
        <title>Improved annotation for the trematode Fasciola hepatica.</title>
        <authorList>
            <person name="Choi Y.-J."/>
            <person name="Martin J."/>
            <person name="Mitreva M."/>
        </authorList>
    </citation>
    <scope>NUCLEOTIDE SEQUENCE [LARGE SCALE GENOMIC DNA]</scope>
</reference>
<evidence type="ECO:0000256" key="1">
    <source>
        <dbReference type="SAM" id="MobiDB-lite"/>
    </source>
</evidence>
<organism evidence="2 3">
    <name type="scientific">Fasciola hepatica</name>
    <name type="common">Liver fluke</name>
    <dbReference type="NCBI Taxonomy" id="6192"/>
    <lineage>
        <taxon>Eukaryota</taxon>
        <taxon>Metazoa</taxon>
        <taxon>Spiralia</taxon>
        <taxon>Lophotrochozoa</taxon>
        <taxon>Platyhelminthes</taxon>
        <taxon>Trematoda</taxon>
        <taxon>Digenea</taxon>
        <taxon>Plagiorchiida</taxon>
        <taxon>Echinostomata</taxon>
        <taxon>Echinostomatoidea</taxon>
        <taxon>Fasciolidae</taxon>
        <taxon>Fasciola</taxon>
    </lineage>
</organism>
<comment type="caution">
    <text evidence="2">The sequence shown here is derived from an EMBL/GenBank/DDBJ whole genome shotgun (WGS) entry which is preliminary data.</text>
</comment>
<feature type="region of interest" description="Disordered" evidence="1">
    <location>
        <begin position="142"/>
        <end position="166"/>
    </location>
</feature>
<dbReference type="AlphaFoldDB" id="A0A4E0R9E5"/>
<name>A0A4E0R9E5_FASHE</name>
<protein>
    <submittedName>
        <fullName evidence="2">Uncharacterized protein</fullName>
    </submittedName>
</protein>
<dbReference type="Proteomes" id="UP000230066">
    <property type="component" value="Unassembled WGS sequence"/>
</dbReference>
<proteinExistence type="predicted"/>
<sequence length="166" mass="19261">MNEDEISSRNSAPTEVTSTTYTSRFSNQSEEFIFRCVPKIVRKPSWWGTQGKIKYDPFCEAKAAAMECLLVLRKDADVDARVNARMNVRREKKPDVFRRVTRRFSLLSPVDPELRRYARATELQTVRCGLFHTLEYFAQHSRGRPKLREEPNPPVDPTDSDSFSVE</sequence>